<dbReference type="InterPro" id="IPR012347">
    <property type="entry name" value="Ferritin-like"/>
</dbReference>
<evidence type="ECO:0000259" key="4">
    <source>
        <dbReference type="Pfam" id="PF00210"/>
    </source>
</evidence>
<keyword evidence="1" id="KW-0409">Iron storage</keyword>
<keyword evidence="3" id="KW-0479">Metal-binding</keyword>
<evidence type="ECO:0000256" key="1">
    <source>
        <dbReference type="ARBA" id="ARBA00022434"/>
    </source>
</evidence>
<dbReference type="Gene3D" id="1.20.1260.10">
    <property type="match status" value="1"/>
</dbReference>
<gene>
    <name evidence="5" type="ORF">DSM107010_24750</name>
</gene>
<dbReference type="GO" id="GO:0020037">
    <property type="term" value="F:heme binding"/>
    <property type="evidence" value="ECO:0007669"/>
    <property type="project" value="TreeGrafter"/>
</dbReference>
<evidence type="ECO:0000256" key="3">
    <source>
        <dbReference type="PIRSR" id="PIRSR018063-50"/>
    </source>
</evidence>
<protein>
    <submittedName>
        <fullName evidence="5">DNA polymerase</fullName>
    </submittedName>
</protein>
<evidence type="ECO:0000313" key="6">
    <source>
        <dbReference type="Proteomes" id="UP000282574"/>
    </source>
</evidence>
<name>A0AB37ULL9_9CYAN</name>
<feature type="binding site" evidence="3">
    <location>
        <position position="150"/>
    </location>
    <ligand>
        <name>Fe cation</name>
        <dbReference type="ChEBI" id="CHEBI:24875"/>
    </ligand>
</feature>
<sequence length="225" mass="25245">MAKIAQEVVQKSGVNVEELVQKLVRAASAEFTTYYYYTILRVNAIGFEGEGLKEIIEDARLEDRNHFEALVPRIYELGGQLPRDIRDFSNEAACPDAYLPEWNRGNGKSTPRVGFTSGGSEESKEAVSEVQQAMQQGDIRPMLQVLVEAERCAIRVYTEICNMTFGKDHRTYELSLAILNEEIEHEAWFSEFLGEGPSGHIRRGAPGESPYTSRFLVAPSNGHKL</sequence>
<feature type="binding site" evidence="3">
    <location>
        <position position="30"/>
    </location>
    <ligand>
        <name>Fe cation</name>
        <dbReference type="ChEBI" id="CHEBI:24875"/>
    </ligand>
</feature>
<dbReference type="Proteomes" id="UP000282574">
    <property type="component" value="Unassembled WGS sequence"/>
</dbReference>
<dbReference type="NCBIfam" id="NF009990">
    <property type="entry name" value="PRK13456.1"/>
    <property type="match status" value="1"/>
</dbReference>
<dbReference type="PANTHER" id="PTHR30295">
    <property type="entry name" value="BACTERIOFERRITIN"/>
    <property type="match status" value="1"/>
</dbReference>
<dbReference type="PANTHER" id="PTHR30295:SF1">
    <property type="entry name" value="DNA PROTECTION DURING STARVATION PROTEIN"/>
    <property type="match status" value="1"/>
</dbReference>
<dbReference type="Pfam" id="PF00210">
    <property type="entry name" value="Ferritin"/>
    <property type="match status" value="2"/>
</dbReference>
<dbReference type="SUPFAM" id="SSF47240">
    <property type="entry name" value="Ferritin-like"/>
    <property type="match status" value="1"/>
</dbReference>
<feature type="domain" description="Ferritin/DPS" evidence="4">
    <location>
        <begin position="124"/>
        <end position="195"/>
    </location>
</feature>
<dbReference type="InterPro" id="IPR009078">
    <property type="entry name" value="Ferritin-like_SF"/>
</dbReference>
<feature type="binding site" evidence="3">
    <location>
        <position position="66"/>
    </location>
    <ligand>
        <name>Fe cation</name>
        <dbReference type="ChEBI" id="CHEBI:24875"/>
    </ligand>
</feature>
<keyword evidence="6" id="KW-1185">Reference proteome</keyword>
<dbReference type="InterPro" id="IPR008331">
    <property type="entry name" value="Ferritin_DPS_dom"/>
</dbReference>
<dbReference type="GO" id="GO:0005829">
    <property type="term" value="C:cytosol"/>
    <property type="evidence" value="ECO:0007669"/>
    <property type="project" value="TreeGrafter"/>
</dbReference>
<dbReference type="EMBL" id="RSCK01000016">
    <property type="protein sequence ID" value="RUT12261.1"/>
    <property type="molecule type" value="Genomic_DNA"/>
</dbReference>
<reference evidence="5 6" key="1">
    <citation type="journal article" date="2019" name="Genome Biol. Evol.">
        <title>Day and night: Metabolic profiles and evolutionary relationships of six axenic non-marine cyanobacteria.</title>
        <authorList>
            <person name="Will S.E."/>
            <person name="Henke P."/>
            <person name="Boedeker C."/>
            <person name="Huang S."/>
            <person name="Brinkmann H."/>
            <person name="Rohde M."/>
            <person name="Jarek M."/>
            <person name="Friedl T."/>
            <person name="Seufert S."/>
            <person name="Schumacher M."/>
            <person name="Overmann J."/>
            <person name="Neumann-Schaal M."/>
            <person name="Petersen J."/>
        </authorList>
    </citation>
    <scope>NUCLEOTIDE SEQUENCE [LARGE SCALE GENOMIC DNA]</scope>
    <source>
        <strain evidence="5 6">SAG 39.79</strain>
    </source>
</reference>
<comment type="caution">
    <text evidence="5">The sequence shown here is derived from an EMBL/GenBank/DDBJ whole genome shotgun (WGS) entry which is preliminary data.</text>
</comment>
<dbReference type="InterPro" id="IPR033921">
    <property type="entry name" value="DPSL_diiron-bd_dom"/>
</dbReference>
<keyword evidence="2 3" id="KW-0408">Iron</keyword>
<organism evidence="5 6">
    <name type="scientific">Chroococcidiopsis cubana SAG 39.79</name>
    <dbReference type="NCBI Taxonomy" id="388085"/>
    <lineage>
        <taxon>Bacteria</taxon>
        <taxon>Bacillati</taxon>
        <taxon>Cyanobacteriota</taxon>
        <taxon>Cyanophyceae</taxon>
        <taxon>Chroococcidiopsidales</taxon>
        <taxon>Chroococcidiopsidaceae</taxon>
        <taxon>Chroococcidiopsis</taxon>
    </lineage>
</organism>
<evidence type="ECO:0000313" key="5">
    <source>
        <dbReference type="EMBL" id="RUT12261.1"/>
    </source>
</evidence>
<dbReference type="RefSeq" id="WP_015153373.1">
    <property type="nucleotide sequence ID" value="NZ_JAVKZF010000002.1"/>
</dbReference>
<dbReference type="CDD" id="cd01052">
    <property type="entry name" value="DPSL"/>
    <property type="match status" value="1"/>
</dbReference>
<dbReference type="GO" id="GO:0008199">
    <property type="term" value="F:ferric iron binding"/>
    <property type="evidence" value="ECO:0007669"/>
    <property type="project" value="InterPro"/>
</dbReference>
<dbReference type="PIRSF" id="PIRSF018063">
    <property type="entry name" value="Ferrtn_UCP018063"/>
    <property type="match status" value="1"/>
</dbReference>
<dbReference type="GO" id="GO:0004322">
    <property type="term" value="F:ferroxidase activity"/>
    <property type="evidence" value="ECO:0007669"/>
    <property type="project" value="TreeGrafter"/>
</dbReference>
<dbReference type="GO" id="GO:0006879">
    <property type="term" value="P:intracellular iron ion homeostasis"/>
    <property type="evidence" value="ECO:0007669"/>
    <property type="project" value="UniProtKB-KW"/>
</dbReference>
<feature type="binding site" evidence="3">
    <location>
        <position position="185"/>
    </location>
    <ligand>
        <name>Fe cation</name>
        <dbReference type="ChEBI" id="CHEBI:24875"/>
    </ligand>
</feature>
<dbReference type="AlphaFoldDB" id="A0AB37ULL9"/>
<feature type="domain" description="Ferritin/DPS" evidence="4">
    <location>
        <begin position="21"/>
        <end position="94"/>
    </location>
</feature>
<dbReference type="InterPro" id="IPR014490">
    <property type="entry name" value="Dps-like"/>
</dbReference>
<accession>A0AB37ULL9</accession>
<evidence type="ECO:0000256" key="2">
    <source>
        <dbReference type="ARBA" id="ARBA00023004"/>
    </source>
</evidence>
<proteinExistence type="predicted"/>
<feature type="binding site" evidence="3">
    <location>
        <position position="182"/>
    </location>
    <ligand>
        <name>Fe cation</name>
        <dbReference type="ChEBI" id="CHEBI:24875"/>
    </ligand>
</feature>